<keyword evidence="2" id="KW-1185">Reference proteome</keyword>
<comment type="caution">
    <text evidence="1">The sequence shown here is derived from an EMBL/GenBank/DDBJ whole genome shotgun (WGS) entry which is preliminary data.</text>
</comment>
<accession>A0ABP9VAZ1</accession>
<sequence length="66" mass="7539">MSRAFVKEDAGERWTPPAPAHEYKIVLDDETLHETDDLLSALNWVSQRQRGGFEVRSKEGRLLAKS</sequence>
<reference evidence="1 2" key="1">
    <citation type="submission" date="2024-02" db="EMBL/GenBank/DDBJ databases">
        <title>Deinococcus xinjiangensis NBRC 107630.</title>
        <authorList>
            <person name="Ichikawa N."/>
            <person name="Katano-Makiyama Y."/>
            <person name="Hidaka K."/>
        </authorList>
    </citation>
    <scope>NUCLEOTIDE SEQUENCE [LARGE SCALE GENOMIC DNA]</scope>
    <source>
        <strain evidence="1 2">NBRC 107630</strain>
    </source>
</reference>
<organism evidence="1 2">
    <name type="scientific">Deinococcus xinjiangensis</name>
    <dbReference type="NCBI Taxonomy" id="457454"/>
    <lineage>
        <taxon>Bacteria</taxon>
        <taxon>Thermotogati</taxon>
        <taxon>Deinococcota</taxon>
        <taxon>Deinococci</taxon>
        <taxon>Deinococcales</taxon>
        <taxon>Deinococcaceae</taxon>
        <taxon>Deinococcus</taxon>
    </lineage>
</organism>
<protein>
    <submittedName>
        <fullName evidence="1">Uncharacterized protein</fullName>
    </submittedName>
</protein>
<dbReference type="EMBL" id="BAABRN010000023">
    <property type="protein sequence ID" value="GAA5502424.1"/>
    <property type="molecule type" value="Genomic_DNA"/>
</dbReference>
<evidence type="ECO:0000313" key="1">
    <source>
        <dbReference type="EMBL" id="GAA5502424.1"/>
    </source>
</evidence>
<dbReference type="Proteomes" id="UP001458946">
    <property type="component" value="Unassembled WGS sequence"/>
</dbReference>
<evidence type="ECO:0000313" key="2">
    <source>
        <dbReference type="Proteomes" id="UP001458946"/>
    </source>
</evidence>
<name>A0ABP9VAZ1_9DEIO</name>
<gene>
    <name evidence="1" type="ORF">Dxin01_02168</name>
</gene>
<proteinExistence type="predicted"/>
<dbReference type="RefSeq" id="WP_353542389.1">
    <property type="nucleotide sequence ID" value="NZ_BAABRN010000023.1"/>
</dbReference>